<dbReference type="Proteomes" id="UP000215433">
    <property type="component" value="Unassembled WGS sequence"/>
</dbReference>
<proteinExistence type="predicted"/>
<gene>
    <name evidence="3" type="ORF">Tam10B_1127</name>
</gene>
<evidence type="ECO:0000256" key="1">
    <source>
        <dbReference type="SAM" id="MobiDB-lite"/>
    </source>
</evidence>
<evidence type="ECO:0008006" key="5">
    <source>
        <dbReference type="Google" id="ProtNLM"/>
    </source>
</evidence>
<feature type="region of interest" description="Disordered" evidence="1">
    <location>
        <begin position="38"/>
        <end position="78"/>
    </location>
</feature>
<evidence type="ECO:0000256" key="2">
    <source>
        <dbReference type="SAM" id="Phobius"/>
    </source>
</evidence>
<dbReference type="EMBL" id="NEWD01000013">
    <property type="protein sequence ID" value="OXN00604.1"/>
    <property type="molecule type" value="Genomic_DNA"/>
</dbReference>
<name>A0A229VYA9_9BIFI</name>
<keyword evidence="4" id="KW-1185">Reference proteome</keyword>
<feature type="compositionally biased region" description="Low complexity" evidence="1">
    <location>
        <begin position="46"/>
        <end position="77"/>
    </location>
</feature>
<protein>
    <recommendedName>
        <fullName evidence="5">Cobalt transporter</fullName>
    </recommendedName>
</protein>
<organism evidence="3 4">
    <name type="scientific">Bifidobacterium vansinderenii</name>
    <dbReference type="NCBI Taxonomy" id="1984871"/>
    <lineage>
        <taxon>Bacteria</taxon>
        <taxon>Bacillati</taxon>
        <taxon>Actinomycetota</taxon>
        <taxon>Actinomycetes</taxon>
        <taxon>Bifidobacteriales</taxon>
        <taxon>Bifidobacteriaceae</taxon>
        <taxon>Bifidobacterium</taxon>
    </lineage>
</organism>
<accession>A0A229VYA9</accession>
<keyword evidence="2" id="KW-1133">Transmembrane helix</keyword>
<comment type="caution">
    <text evidence="3">The sequence shown here is derived from an EMBL/GenBank/DDBJ whole genome shotgun (WGS) entry which is preliminary data.</text>
</comment>
<dbReference type="AlphaFoldDB" id="A0A229VYA9"/>
<feature type="transmembrane region" description="Helical" evidence="2">
    <location>
        <begin position="12"/>
        <end position="30"/>
    </location>
</feature>
<keyword evidence="2" id="KW-0812">Transmembrane</keyword>
<sequence length="199" mass="20505">MDMDDRRFRRRVALTAVGAVVVFGVLIGMSTGGSTFEETFGRHDASPSASASVSPSSSASKTAKSSPNPSASTTASAEVRGVEADGAAGACDAMAADAVRAFVTDSPDRDAALHRLFTDDAQGLSTPVSALAGQDADVDYGTGLMDGSASTAVCSVWNGGESPWIVSLRVQDTGRWMATGIQGPYDQYVMENPDDAADR</sequence>
<evidence type="ECO:0000313" key="4">
    <source>
        <dbReference type="Proteomes" id="UP000215433"/>
    </source>
</evidence>
<evidence type="ECO:0000313" key="3">
    <source>
        <dbReference type="EMBL" id="OXN00604.1"/>
    </source>
</evidence>
<keyword evidence="2" id="KW-0472">Membrane</keyword>
<reference evidence="3 4" key="1">
    <citation type="submission" date="2017-05" db="EMBL/GenBank/DDBJ databases">
        <title>Bifidobacterium vansinderenii sp. nov.</title>
        <authorList>
            <person name="Lugli G.A."/>
            <person name="Duranti S."/>
            <person name="Mangifesta M."/>
        </authorList>
    </citation>
    <scope>NUCLEOTIDE SEQUENCE [LARGE SCALE GENOMIC DNA]</scope>
    <source>
        <strain evidence="3 4">Tam10B</strain>
    </source>
</reference>